<feature type="domain" description="Glycoside hydrolase family 3 N-terminal" evidence="6">
    <location>
        <begin position="31"/>
        <end position="297"/>
    </location>
</feature>
<dbReference type="GO" id="GO:0009254">
    <property type="term" value="P:peptidoglycan turnover"/>
    <property type="evidence" value="ECO:0007669"/>
    <property type="project" value="TreeGrafter"/>
</dbReference>
<proteinExistence type="inferred from homology"/>
<dbReference type="Gene3D" id="3.20.20.300">
    <property type="entry name" value="Glycoside hydrolase, family 3, N-terminal domain"/>
    <property type="match status" value="1"/>
</dbReference>
<comment type="similarity">
    <text evidence="2">Belongs to the glycosyl hydrolase 3 family.</text>
</comment>
<accession>A0A5D0RKA5</accession>
<dbReference type="InterPro" id="IPR001764">
    <property type="entry name" value="Glyco_hydro_3_N"/>
</dbReference>
<evidence type="ECO:0000313" key="7">
    <source>
        <dbReference type="EMBL" id="TYB81346.1"/>
    </source>
</evidence>
<keyword evidence="5" id="KW-0326">Glycosidase</keyword>
<dbReference type="AlphaFoldDB" id="A0A5D0RKA5"/>
<comment type="caution">
    <text evidence="7">The sequence shown here is derived from an EMBL/GenBank/DDBJ whole genome shotgun (WGS) entry which is preliminary data.</text>
</comment>
<gene>
    <name evidence="7" type="ORF">FVF75_09510</name>
</gene>
<evidence type="ECO:0000313" key="8">
    <source>
        <dbReference type="Proteomes" id="UP000322080"/>
    </source>
</evidence>
<dbReference type="EC" id="3.2.1.52" evidence="3"/>
<keyword evidence="4 7" id="KW-0378">Hydrolase</keyword>
<comment type="catalytic activity">
    <reaction evidence="1">
        <text>Hydrolysis of terminal non-reducing N-acetyl-D-hexosamine residues in N-acetyl-beta-D-hexosaminides.</text>
        <dbReference type="EC" id="3.2.1.52"/>
    </reaction>
</comment>
<dbReference type="GO" id="GO:0004563">
    <property type="term" value="F:beta-N-acetylhexosaminidase activity"/>
    <property type="evidence" value="ECO:0007669"/>
    <property type="project" value="UniProtKB-EC"/>
</dbReference>
<dbReference type="PANTHER" id="PTHR30480">
    <property type="entry name" value="BETA-HEXOSAMINIDASE-RELATED"/>
    <property type="match status" value="1"/>
</dbReference>
<reference evidence="7 8" key="1">
    <citation type="submission" date="2019-08" db="EMBL/GenBank/DDBJ databases">
        <title>Identification of a novel species of the genus Boseongicola.</title>
        <authorList>
            <person name="Zhang X.-Q."/>
        </authorList>
    </citation>
    <scope>NUCLEOTIDE SEQUENCE [LARGE SCALE GENOMIC DNA]</scope>
    <source>
        <strain evidence="7 8">HY14</strain>
    </source>
</reference>
<dbReference type="InterPro" id="IPR017853">
    <property type="entry name" value="GH"/>
</dbReference>
<dbReference type="InterPro" id="IPR036962">
    <property type="entry name" value="Glyco_hydro_3_N_sf"/>
</dbReference>
<keyword evidence="8" id="KW-1185">Reference proteome</keyword>
<evidence type="ECO:0000256" key="4">
    <source>
        <dbReference type="ARBA" id="ARBA00022801"/>
    </source>
</evidence>
<name>A0A5D0RKA5_9RHOB</name>
<dbReference type="GO" id="GO:0005975">
    <property type="term" value="P:carbohydrate metabolic process"/>
    <property type="evidence" value="ECO:0007669"/>
    <property type="project" value="InterPro"/>
</dbReference>
<evidence type="ECO:0000256" key="5">
    <source>
        <dbReference type="ARBA" id="ARBA00023295"/>
    </source>
</evidence>
<evidence type="ECO:0000256" key="3">
    <source>
        <dbReference type="ARBA" id="ARBA00012663"/>
    </source>
</evidence>
<dbReference type="EMBL" id="VSIY01000006">
    <property type="protein sequence ID" value="TYB81346.1"/>
    <property type="molecule type" value="Genomic_DNA"/>
</dbReference>
<dbReference type="PANTHER" id="PTHR30480:SF13">
    <property type="entry name" value="BETA-HEXOSAMINIDASE"/>
    <property type="match status" value="1"/>
</dbReference>
<dbReference type="SUPFAM" id="SSF51445">
    <property type="entry name" value="(Trans)glycosidases"/>
    <property type="match status" value="1"/>
</dbReference>
<sequence>MSRPGAYILGCEGPVLTPAERDFFRAAQPWGFILFARNVENPDQLRALTVALRDAVGREAPVFIDQEGGRVARMRPPHWRDWLPPLDQVRQTRRHAARAMYLRYRLIADELRAVGIDGNCAPVLDIARPDTHPVLKNRCYGDDVVHVADIAGAVASALVDGGVLPVAKHIPGHGHATRDSHEDLPRVSDKLKALKISDFLAFEAVANLPIAMTAHVVFEALDPDNPATTSPAVITMIRENIGFGGLLVTDDISMGALSGPVASRACAALAAGCDVILHCKGDMSEMRAVTEAAGSLSDAANARAEAALGWRRAPRAIDIAALEAEFHDLMTGRT</sequence>
<evidence type="ECO:0000259" key="6">
    <source>
        <dbReference type="Pfam" id="PF00933"/>
    </source>
</evidence>
<dbReference type="Proteomes" id="UP000322080">
    <property type="component" value="Unassembled WGS sequence"/>
</dbReference>
<protein>
    <recommendedName>
        <fullName evidence="3">beta-N-acetylhexosaminidase</fullName>
        <ecNumber evidence="3">3.2.1.52</ecNumber>
    </recommendedName>
</protein>
<organism evidence="7 8">
    <name type="scientific">Maritimibacter fusiformis</name>
    <dbReference type="NCBI Taxonomy" id="2603819"/>
    <lineage>
        <taxon>Bacteria</taxon>
        <taxon>Pseudomonadati</taxon>
        <taxon>Pseudomonadota</taxon>
        <taxon>Alphaproteobacteria</taxon>
        <taxon>Rhodobacterales</taxon>
        <taxon>Roseobacteraceae</taxon>
        <taxon>Maritimibacter</taxon>
    </lineage>
</organism>
<dbReference type="RefSeq" id="WP_148377740.1">
    <property type="nucleotide sequence ID" value="NZ_VSIY01000006.1"/>
</dbReference>
<dbReference type="Pfam" id="PF00933">
    <property type="entry name" value="Glyco_hydro_3"/>
    <property type="match status" value="1"/>
</dbReference>
<evidence type="ECO:0000256" key="2">
    <source>
        <dbReference type="ARBA" id="ARBA00005336"/>
    </source>
</evidence>
<evidence type="ECO:0000256" key="1">
    <source>
        <dbReference type="ARBA" id="ARBA00001231"/>
    </source>
</evidence>
<dbReference type="InterPro" id="IPR050226">
    <property type="entry name" value="NagZ_Beta-hexosaminidase"/>
</dbReference>